<keyword evidence="3" id="KW-1185">Reference proteome</keyword>
<evidence type="ECO:0008006" key="4">
    <source>
        <dbReference type="Google" id="ProtNLM"/>
    </source>
</evidence>
<feature type="transmembrane region" description="Helical" evidence="1">
    <location>
        <begin position="51"/>
        <end position="69"/>
    </location>
</feature>
<keyword evidence="1" id="KW-0472">Membrane</keyword>
<dbReference type="RefSeq" id="WP_093247791.1">
    <property type="nucleotide sequence ID" value="NZ_FNGP01000001.1"/>
</dbReference>
<accession>A0A1G9H2R8</accession>
<dbReference type="EMBL" id="FNGP01000001">
    <property type="protein sequence ID" value="SDL07227.1"/>
    <property type="molecule type" value="Genomic_DNA"/>
</dbReference>
<dbReference type="AlphaFoldDB" id="A0A1G9H2R8"/>
<reference evidence="2 3" key="1">
    <citation type="submission" date="2016-10" db="EMBL/GenBank/DDBJ databases">
        <authorList>
            <person name="de Groot N.N."/>
        </authorList>
    </citation>
    <scope>NUCLEOTIDE SEQUENCE [LARGE SCALE GENOMIC DNA]</scope>
    <source>
        <strain evidence="2 3">CGMCC 1.9159</strain>
    </source>
</reference>
<dbReference type="Proteomes" id="UP000199475">
    <property type="component" value="Unassembled WGS sequence"/>
</dbReference>
<evidence type="ECO:0000313" key="2">
    <source>
        <dbReference type="EMBL" id="SDL07227.1"/>
    </source>
</evidence>
<organism evidence="2 3">
    <name type="scientific">Tessaracoccus oleiagri</name>
    <dbReference type="NCBI Taxonomy" id="686624"/>
    <lineage>
        <taxon>Bacteria</taxon>
        <taxon>Bacillati</taxon>
        <taxon>Actinomycetota</taxon>
        <taxon>Actinomycetes</taxon>
        <taxon>Propionibacteriales</taxon>
        <taxon>Propionibacteriaceae</taxon>
        <taxon>Tessaracoccus</taxon>
    </lineage>
</organism>
<keyword evidence="1" id="KW-0812">Transmembrane</keyword>
<evidence type="ECO:0000313" key="3">
    <source>
        <dbReference type="Proteomes" id="UP000199475"/>
    </source>
</evidence>
<sequence length="90" mass="9510">MSAMAESFNRSSFGRWINSPSGRIFRATAGVGFLVAGFVARRRPGGKMSLLWGLLPFTAGAFDVCYVSAALGGPLRGRECRGDGVRAGKP</sequence>
<proteinExistence type="predicted"/>
<protein>
    <recommendedName>
        <fullName evidence="4">DUF2892 domain-containing protein</fullName>
    </recommendedName>
</protein>
<keyword evidence="1" id="KW-1133">Transmembrane helix</keyword>
<name>A0A1G9H2R8_9ACTN</name>
<gene>
    <name evidence="2" type="ORF">SAMN04488242_0042</name>
</gene>
<evidence type="ECO:0000256" key="1">
    <source>
        <dbReference type="SAM" id="Phobius"/>
    </source>
</evidence>
<dbReference type="OrthoDB" id="3788016at2"/>
<feature type="transmembrane region" description="Helical" evidence="1">
    <location>
        <begin position="20"/>
        <end position="39"/>
    </location>
</feature>